<organism evidence="1 2">
    <name type="scientific">Nemania bipapillata</name>
    <dbReference type="NCBI Taxonomy" id="110536"/>
    <lineage>
        <taxon>Eukaryota</taxon>
        <taxon>Fungi</taxon>
        <taxon>Dikarya</taxon>
        <taxon>Ascomycota</taxon>
        <taxon>Pezizomycotina</taxon>
        <taxon>Sordariomycetes</taxon>
        <taxon>Xylariomycetidae</taxon>
        <taxon>Xylariales</taxon>
        <taxon>Xylariaceae</taxon>
        <taxon>Nemania</taxon>
    </lineage>
</organism>
<accession>A0ACC2I610</accession>
<sequence length="757" mass="83997">MATASTPCIFFQQGRYPRSQVLCKFNLEGICKHGTKCPYRHEPSDSSSASSSSTKVSPLHDNDTFVRVFRGALVRYGDGACITSLSLPSEYSSVRLDGLPADTVVSDIVTILENLGHDVDVDGLRIVTTPQSSLCSAYISTPDLDFSKTLSSSLIDSPYCHMKAVPVPPRLPSWASTRRARCNKLNVRWAKPCSECRVFFSTKAAALRVSGKFNFGKYTIFDTRIGCDEPREIVRASITADYDTPLLVGIRQGVASGNAIIAAINKLLRDVGPIDLITEPYEHKRGYLTVSAQFKQDCDAQKAARMIEKKSYDLPYDINLTAKLIYTSTFKTSKEVYRHVQQPLEDCLEEFDAPRINVTSRETGTVLSIDSWSSEEVAKCANAVEDILAGSVIEGKDGQPFWAPQLASNGPASKLLKEIQQRHGVLLLPNRSKREVRYFGDTLKRLEVQDDVVQSLTEDAERRHTIDIDDPGFSWLCKVGLNLIKNVVGDKVVSLNVTSNPKKLIITGSDEEYCEILALLEIGNISFPVKEAISEESCSICLTPADDPVVLGCSHAYCADCFKGLCRNGTAQADVNITCTGAEDKCKNAIPLREIQAHTDSSTFEQLLESSFSTYISRRPDQFHYCPTPDCGYIYRPANNSASSLWHMCTKCLQRICRSCHANHDGQRCEDYRAHQAFEAYKHENRSNVKDCPKCHTTVEKIDGCNHIVCGGCKIHLCWVCLQTFDESPRCYAHMREAHGSIGIDDEDEDEGDEDIG</sequence>
<proteinExistence type="predicted"/>
<dbReference type="EMBL" id="JAPESX010001931">
    <property type="protein sequence ID" value="KAJ8110414.1"/>
    <property type="molecule type" value="Genomic_DNA"/>
</dbReference>
<name>A0ACC2I610_9PEZI</name>
<gene>
    <name evidence="1" type="ORF">ONZ43_g5875</name>
</gene>
<reference evidence="1" key="1">
    <citation type="submission" date="2022-11" db="EMBL/GenBank/DDBJ databases">
        <title>Genome Sequence of Nemania bipapillata.</title>
        <authorList>
            <person name="Buettner E."/>
        </authorList>
    </citation>
    <scope>NUCLEOTIDE SEQUENCE</scope>
    <source>
        <strain evidence="1">CP14</strain>
    </source>
</reference>
<keyword evidence="2" id="KW-1185">Reference proteome</keyword>
<dbReference type="Proteomes" id="UP001153334">
    <property type="component" value="Unassembled WGS sequence"/>
</dbReference>
<evidence type="ECO:0000313" key="1">
    <source>
        <dbReference type="EMBL" id="KAJ8110414.1"/>
    </source>
</evidence>
<comment type="caution">
    <text evidence="1">The sequence shown here is derived from an EMBL/GenBank/DDBJ whole genome shotgun (WGS) entry which is preliminary data.</text>
</comment>
<evidence type="ECO:0000313" key="2">
    <source>
        <dbReference type="Proteomes" id="UP001153334"/>
    </source>
</evidence>
<protein>
    <submittedName>
        <fullName evidence="1">Uncharacterized protein</fullName>
    </submittedName>
</protein>